<evidence type="ECO:0000256" key="3">
    <source>
        <dbReference type="ARBA" id="ARBA00038054"/>
    </source>
</evidence>
<dbReference type="OrthoDB" id="5946411at2"/>
<evidence type="ECO:0000256" key="2">
    <source>
        <dbReference type="ARBA" id="ARBA00022630"/>
    </source>
</evidence>
<dbReference type="EMBL" id="FMAF01000002">
    <property type="protein sequence ID" value="SCB13255.1"/>
    <property type="molecule type" value="Genomic_DNA"/>
</dbReference>
<dbReference type="RefSeq" id="WP_092573084.1">
    <property type="nucleotide sequence ID" value="NZ_FMAF01000002.1"/>
</dbReference>
<dbReference type="AlphaFoldDB" id="A0A1C3UCX4"/>
<comment type="similarity">
    <text evidence="3">Belongs to the flavoredoxin family.</text>
</comment>
<dbReference type="GO" id="GO:0010181">
    <property type="term" value="F:FMN binding"/>
    <property type="evidence" value="ECO:0007669"/>
    <property type="project" value="InterPro"/>
</dbReference>
<reference evidence="5 6" key="1">
    <citation type="submission" date="2016-08" db="EMBL/GenBank/DDBJ databases">
        <authorList>
            <person name="Seilhamer J.J."/>
        </authorList>
    </citation>
    <scope>NUCLEOTIDE SEQUENCE [LARGE SCALE GENOMIC DNA]</scope>
    <source>
        <strain evidence="5 6">P1-7</strain>
    </source>
</reference>
<proteinExistence type="inferred from homology"/>
<dbReference type="InterPro" id="IPR012349">
    <property type="entry name" value="Split_barrel_FMN-bd"/>
</dbReference>
<dbReference type="Gene3D" id="2.30.110.10">
    <property type="entry name" value="Electron Transport, Fmn-binding Protein, Chain A"/>
    <property type="match status" value="1"/>
</dbReference>
<comment type="cofactor">
    <cofactor evidence="1">
        <name>FMN</name>
        <dbReference type="ChEBI" id="CHEBI:58210"/>
    </cofactor>
</comment>
<keyword evidence="2" id="KW-0285">Flavoprotein</keyword>
<organism evidence="5 6">
    <name type="scientific">Rhizobium lusitanum</name>
    <dbReference type="NCBI Taxonomy" id="293958"/>
    <lineage>
        <taxon>Bacteria</taxon>
        <taxon>Pseudomonadati</taxon>
        <taxon>Pseudomonadota</taxon>
        <taxon>Alphaproteobacteria</taxon>
        <taxon>Hyphomicrobiales</taxon>
        <taxon>Rhizobiaceae</taxon>
        <taxon>Rhizobium/Agrobacterium group</taxon>
        <taxon>Rhizobium</taxon>
    </lineage>
</organism>
<gene>
    <name evidence="5" type="ORF">GA0061101_102130</name>
</gene>
<evidence type="ECO:0000256" key="1">
    <source>
        <dbReference type="ARBA" id="ARBA00001917"/>
    </source>
</evidence>
<protein>
    <submittedName>
        <fullName evidence="5">NADH-FMN oxidoreductase RutF, flavin reductase (DIM6/NTAB) family</fullName>
    </submittedName>
</protein>
<evidence type="ECO:0000313" key="5">
    <source>
        <dbReference type="EMBL" id="SCB13255.1"/>
    </source>
</evidence>
<dbReference type="InterPro" id="IPR002563">
    <property type="entry name" value="Flavin_Rdtase-like_dom"/>
</dbReference>
<dbReference type="PANTHER" id="PTHR43567:SF1">
    <property type="entry name" value="FLAVOREDOXIN"/>
    <property type="match status" value="1"/>
</dbReference>
<feature type="domain" description="Flavin reductase like" evidence="4">
    <location>
        <begin position="26"/>
        <end position="208"/>
    </location>
</feature>
<dbReference type="PANTHER" id="PTHR43567">
    <property type="entry name" value="FLAVOREDOXIN-RELATED-RELATED"/>
    <property type="match status" value="1"/>
</dbReference>
<sequence>MLMNTALSKSVESDREHIVIKPSMLYVGTPVVLVTSLNPDGTTNISPMSSAWTLFDRVVLGLTSTSKGRENAMRERQLVLNFPSPDLWQKIEAIAPTTGRDPVPPHKEKIGYRFESDKFDVAGFTPQAAELVGPLRIAECPIQFEAEVVASHEPGGEWPSDRPENFRIIEAKVVRVHAHRSIVMPGSSHIDTTRWSPLLYVFRHYFGLGPDLGRTFKAEA</sequence>
<evidence type="ECO:0000313" key="6">
    <source>
        <dbReference type="Proteomes" id="UP000199205"/>
    </source>
</evidence>
<evidence type="ECO:0000259" key="4">
    <source>
        <dbReference type="Pfam" id="PF01613"/>
    </source>
</evidence>
<dbReference type="InterPro" id="IPR052174">
    <property type="entry name" value="Flavoredoxin"/>
</dbReference>
<name>A0A1C3UCX4_9HYPH</name>
<dbReference type="Pfam" id="PF01613">
    <property type="entry name" value="Flavin_Reduct"/>
    <property type="match status" value="1"/>
</dbReference>
<dbReference type="Proteomes" id="UP000199205">
    <property type="component" value="Unassembled WGS sequence"/>
</dbReference>
<dbReference type="SUPFAM" id="SSF50475">
    <property type="entry name" value="FMN-binding split barrel"/>
    <property type="match status" value="1"/>
</dbReference>
<dbReference type="GO" id="GO:0016646">
    <property type="term" value="F:oxidoreductase activity, acting on the CH-NH group of donors, NAD or NADP as acceptor"/>
    <property type="evidence" value="ECO:0007669"/>
    <property type="project" value="UniProtKB-ARBA"/>
</dbReference>
<accession>A0A1C3UCX4</accession>